<dbReference type="Pfam" id="PF04542">
    <property type="entry name" value="Sigma70_r2"/>
    <property type="match status" value="1"/>
</dbReference>
<evidence type="ECO:0000259" key="6">
    <source>
        <dbReference type="Pfam" id="PF08281"/>
    </source>
</evidence>
<dbReference type="InterPro" id="IPR046531">
    <property type="entry name" value="DUF6596"/>
</dbReference>
<feature type="domain" description="RNA polymerase sigma-70 region 2" evidence="5">
    <location>
        <begin position="11"/>
        <end position="74"/>
    </location>
</feature>
<keyword evidence="4" id="KW-0804">Transcription</keyword>
<dbReference type="SUPFAM" id="SSF88946">
    <property type="entry name" value="Sigma2 domain of RNA polymerase sigma factors"/>
    <property type="match status" value="1"/>
</dbReference>
<proteinExistence type="inferred from homology"/>
<dbReference type="AlphaFoldDB" id="A0A4Q4ZI48"/>
<feature type="domain" description="RNA polymerase sigma factor 70 region 4 type 2" evidence="6">
    <location>
        <begin position="102"/>
        <end position="153"/>
    </location>
</feature>
<sequence>MTTARLEDVWRSEAPHVLAALVRRYGDFDAAEDAVQEALVDAARQWPVEGTPANPRGWLVTVAGRRLVDRWRADGARTAREEADARRTTEADVGCHDDSLTLLLCCHPALSRASQVALTLRAVGGLTTAQVAHGFLVPESTMAQRISRAKATLREVDAPFALPAADELPERTAAVAQVLYLVFTEGHTATTGTGLTDTRLAEEAIRLTRELHRHLPAMSEVSGLLALMLLTDSRRAARLDADGTLVPLAEQDRSRWDRDLIVEGIRLVEEALPVGRVGPYQLQAAIAAVHAEAAAADTDWPQVVELYRMLADLTPGPMVTLNHAVAVAEVDGPDAALAMLEPLRGDRRLRHHHRLHAVRAHLLDRAGRPVEARHEYAEAARLATSIPEQRYLNAKATG</sequence>
<dbReference type="GO" id="GO:0006352">
    <property type="term" value="P:DNA-templated transcription initiation"/>
    <property type="evidence" value="ECO:0007669"/>
    <property type="project" value="InterPro"/>
</dbReference>
<evidence type="ECO:0000259" key="7">
    <source>
        <dbReference type="Pfam" id="PF20239"/>
    </source>
</evidence>
<keyword evidence="3" id="KW-0731">Sigma factor</keyword>
<dbReference type="EMBL" id="SDKM01000007">
    <property type="protein sequence ID" value="RYP87211.1"/>
    <property type="molecule type" value="Genomic_DNA"/>
</dbReference>
<dbReference type="GO" id="GO:0003677">
    <property type="term" value="F:DNA binding"/>
    <property type="evidence" value="ECO:0007669"/>
    <property type="project" value="InterPro"/>
</dbReference>
<keyword evidence="9" id="KW-1185">Reference proteome</keyword>
<protein>
    <submittedName>
        <fullName evidence="8">RNA polymerase sigma factor</fullName>
    </submittedName>
</protein>
<evidence type="ECO:0000256" key="4">
    <source>
        <dbReference type="ARBA" id="ARBA00023163"/>
    </source>
</evidence>
<evidence type="ECO:0000259" key="5">
    <source>
        <dbReference type="Pfam" id="PF04542"/>
    </source>
</evidence>
<feature type="domain" description="DUF6596" evidence="7">
    <location>
        <begin position="171"/>
        <end position="271"/>
    </location>
</feature>
<dbReference type="RefSeq" id="WP_134715271.1">
    <property type="nucleotide sequence ID" value="NZ_SDKM01000007.1"/>
</dbReference>
<reference evidence="8 9" key="1">
    <citation type="submission" date="2019-01" db="EMBL/GenBank/DDBJ databases">
        <title>Nocardioides guangzhouensis sp. nov., an actinobacterium isolated from soil.</title>
        <authorList>
            <person name="Fu Y."/>
            <person name="Cai Y."/>
            <person name="Lin Z."/>
            <person name="Chen P."/>
        </authorList>
    </citation>
    <scope>NUCLEOTIDE SEQUENCE [LARGE SCALE GENOMIC DNA]</scope>
    <source>
        <strain evidence="8 9">130</strain>
    </source>
</reference>
<dbReference type="Gene3D" id="1.10.1740.10">
    <property type="match status" value="1"/>
</dbReference>
<organism evidence="8 9">
    <name type="scientific">Nocardioides guangzhouensis</name>
    <dbReference type="NCBI Taxonomy" id="2497878"/>
    <lineage>
        <taxon>Bacteria</taxon>
        <taxon>Bacillati</taxon>
        <taxon>Actinomycetota</taxon>
        <taxon>Actinomycetes</taxon>
        <taxon>Propionibacteriales</taxon>
        <taxon>Nocardioidaceae</taxon>
        <taxon>Nocardioides</taxon>
    </lineage>
</organism>
<evidence type="ECO:0000313" key="9">
    <source>
        <dbReference type="Proteomes" id="UP000295198"/>
    </source>
</evidence>
<dbReference type="InterPro" id="IPR013249">
    <property type="entry name" value="RNA_pol_sigma70_r4_t2"/>
</dbReference>
<gene>
    <name evidence="8" type="ORF">EKO23_06270</name>
</gene>
<evidence type="ECO:0000256" key="2">
    <source>
        <dbReference type="ARBA" id="ARBA00023015"/>
    </source>
</evidence>
<dbReference type="InterPro" id="IPR013325">
    <property type="entry name" value="RNA_pol_sigma_r2"/>
</dbReference>
<dbReference type="PANTHER" id="PTHR47756:SF2">
    <property type="entry name" value="BLL6612 PROTEIN"/>
    <property type="match status" value="1"/>
</dbReference>
<dbReference type="InterPro" id="IPR013324">
    <property type="entry name" value="RNA_pol_sigma_r3/r4-like"/>
</dbReference>
<dbReference type="Pfam" id="PF08281">
    <property type="entry name" value="Sigma70_r4_2"/>
    <property type="match status" value="1"/>
</dbReference>
<dbReference type="Pfam" id="PF20239">
    <property type="entry name" value="DUF6596"/>
    <property type="match status" value="1"/>
</dbReference>
<dbReference type="PANTHER" id="PTHR47756">
    <property type="entry name" value="BLL6612 PROTEIN-RELATED"/>
    <property type="match status" value="1"/>
</dbReference>
<dbReference type="InterPro" id="IPR036388">
    <property type="entry name" value="WH-like_DNA-bd_sf"/>
</dbReference>
<dbReference type="Gene3D" id="1.10.10.10">
    <property type="entry name" value="Winged helix-like DNA-binding domain superfamily/Winged helix DNA-binding domain"/>
    <property type="match status" value="1"/>
</dbReference>
<evidence type="ECO:0000256" key="3">
    <source>
        <dbReference type="ARBA" id="ARBA00023082"/>
    </source>
</evidence>
<evidence type="ECO:0000313" key="8">
    <source>
        <dbReference type="EMBL" id="RYP87211.1"/>
    </source>
</evidence>
<accession>A0A4Q4ZI48</accession>
<dbReference type="OrthoDB" id="9780299at2"/>
<dbReference type="GO" id="GO:0016987">
    <property type="term" value="F:sigma factor activity"/>
    <property type="evidence" value="ECO:0007669"/>
    <property type="project" value="UniProtKB-KW"/>
</dbReference>
<name>A0A4Q4ZI48_9ACTN</name>
<dbReference type="InterPro" id="IPR007627">
    <property type="entry name" value="RNA_pol_sigma70_r2"/>
</dbReference>
<dbReference type="SUPFAM" id="SSF88659">
    <property type="entry name" value="Sigma3 and sigma4 domains of RNA polymerase sigma factors"/>
    <property type="match status" value="1"/>
</dbReference>
<comment type="caution">
    <text evidence="8">The sequence shown here is derived from an EMBL/GenBank/DDBJ whole genome shotgun (WGS) entry which is preliminary data.</text>
</comment>
<dbReference type="Proteomes" id="UP000295198">
    <property type="component" value="Unassembled WGS sequence"/>
</dbReference>
<evidence type="ECO:0000256" key="1">
    <source>
        <dbReference type="ARBA" id="ARBA00010641"/>
    </source>
</evidence>
<comment type="similarity">
    <text evidence="1">Belongs to the sigma-70 factor family. ECF subfamily.</text>
</comment>
<keyword evidence="2" id="KW-0805">Transcription regulation</keyword>